<gene>
    <name evidence="1" type="ORF">EU93_0064</name>
</gene>
<evidence type="ECO:0000313" key="1">
    <source>
        <dbReference type="EMBL" id="KGF93754.1"/>
    </source>
</evidence>
<reference evidence="2" key="1">
    <citation type="journal article" date="2014" name="Sci. Data">
        <title>Genomes of diverse isolates of the marine cyanobacterium Prochlorococcus.</title>
        <authorList>
            <person name="Biller S."/>
            <person name="Berube P."/>
            <person name="Thompson J."/>
            <person name="Kelly L."/>
            <person name="Roggensack S."/>
            <person name="Awad L."/>
            <person name="Roache-Johnson K."/>
            <person name="Ding H."/>
            <person name="Giovannoni S.J."/>
            <person name="Moore L.R."/>
            <person name="Chisholm S.W."/>
        </authorList>
    </citation>
    <scope>NUCLEOTIDE SEQUENCE [LARGE SCALE GENOMIC DNA]</scope>
</reference>
<dbReference type="EMBL" id="JNAJ01000002">
    <property type="protein sequence ID" value="KGF93754.1"/>
    <property type="molecule type" value="Genomic_DNA"/>
</dbReference>
<organism evidence="1 2">
    <name type="scientific">Prochlorococcus marinus str. MIT 9116</name>
    <dbReference type="NCBI Taxonomy" id="167544"/>
    <lineage>
        <taxon>Bacteria</taxon>
        <taxon>Bacillati</taxon>
        <taxon>Cyanobacteriota</taxon>
        <taxon>Cyanophyceae</taxon>
        <taxon>Synechococcales</taxon>
        <taxon>Prochlorococcaceae</taxon>
        <taxon>Prochlorococcus</taxon>
    </lineage>
</organism>
<protein>
    <submittedName>
        <fullName evidence="1">Uncharacterized protein</fullName>
    </submittedName>
</protein>
<sequence>MNLKININFLEKYLANFVNDIEYKRITKKLKEYDLMADVDDQRFHHFCS</sequence>
<comment type="caution">
    <text evidence="1">The sequence shown here is derived from an EMBL/GenBank/DDBJ whole genome shotgun (WGS) entry which is preliminary data.</text>
</comment>
<accession>A0A0A1ZZP1</accession>
<dbReference type="RefSeq" id="WP_193741706.1">
    <property type="nucleotide sequence ID" value="NZ_JNAJ01000002.1"/>
</dbReference>
<dbReference type="Proteomes" id="UP000030491">
    <property type="component" value="Unassembled WGS sequence"/>
</dbReference>
<dbReference type="AlphaFoldDB" id="A0A0A1ZZP1"/>
<name>A0A0A1ZZP1_PROMR</name>
<proteinExistence type="predicted"/>
<evidence type="ECO:0000313" key="2">
    <source>
        <dbReference type="Proteomes" id="UP000030491"/>
    </source>
</evidence>